<organism evidence="1 2">
    <name type="scientific">Bursaphelenchus okinawaensis</name>
    <dbReference type="NCBI Taxonomy" id="465554"/>
    <lineage>
        <taxon>Eukaryota</taxon>
        <taxon>Metazoa</taxon>
        <taxon>Ecdysozoa</taxon>
        <taxon>Nematoda</taxon>
        <taxon>Chromadorea</taxon>
        <taxon>Rhabditida</taxon>
        <taxon>Tylenchina</taxon>
        <taxon>Tylenchomorpha</taxon>
        <taxon>Aphelenchoidea</taxon>
        <taxon>Aphelenchoididae</taxon>
        <taxon>Bursaphelenchus</taxon>
    </lineage>
</organism>
<dbReference type="Proteomes" id="UP000783686">
    <property type="component" value="Unassembled WGS sequence"/>
</dbReference>
<accession>A0A811LT11</accession>
<sequence>MNTIFKFCPDIWFRVKEHLSIMEDICSLATVNKYFYKMVHMDFKQLCYDHVVYRTEGETWAYAFSEWKVGSRVHVINENDSVFIVGERSGMYSIKQEKFVFSSPHRWCILNSNVLFLPRTSCFLVYKKQSDRWETIEADPTLKLTSYCTYCLGPLPNYRVMLSMLSDRNDVYKRVLLTFKKDCIKVKTFDAKEKLINTYHLYNDVKKGNHQITQLMKMPFPVEEKQLIDFCKWFKQLHISTPKVRFIDVKTGAEEYLNFQNEKNCYPTSYIKNLPYK</sequence>
<dbReference type="EMBL" id="CAJFCW020000006">
    <property type="protein sequence ID" value="CAG9128018.1"/>
    <property type="molecule type" value="Genomic_DNA"/>
</dbReference>
<evidence type="ECO:0000313" key="2">
    <source>
        <dbReference type="Proteomes" id="UP000614601"/>
    </source>
</evidence>
<proteinExistence type="predicted"/>
<gene>
    <name evidence="1" type="ORF">BOKJ2_LOCUS14334</name>
</gene>
<keyword evidence="2" id="KW-1185">Reference proteome</keyword>
<dbReference type="EMBL" id="CAJFDH010000006">
    <property type="protein sequence ID" value="CAD5230823.1"/>
    <property type="molecule type" value="Genomic_DNA"/>
</dbReference>
<protein>
    <submittedName>
        <fullName evidence="1">Uncharacterized protein</fullName>
    </submittedName>
</protein>
<name>A0A811LT11_9BILA</name>
<evidence type="ECO:0000313" key="1">
    <source>
        <dbReference type="EMBL" id="CAD5230823.1"/>
    </source>
</evidence>
<comment type="caution">
    <text evidence="1">The sequence shown here is derived from an EMBL/GenBank/DDBJ whole genome shotgun (WGS) entry which is preliminary data.</text>
</comment>
<dbReference type="AlphaFoldDB" id="A0A811LT11"/>
<dbReference type="Proteomes" id="UP000614601">
    <property type="component" value="Unassembled WGS sequence"/>
</dbReference>
<reference evidence="1" key="1">
    <citation type="submission" date="2020-09" db="EMBL/GenBank/DDBJ databases">
        <authorList>
            <person name="Kikuchi T."/>
        </authorList>
    </citation>
    <scope>NUCLEOTIDE SEQUENCE</scope>
    <source>
        <strain evidence="1">SH1</strain>
    </source>
</reference>